<gene>
    <name evidence="1" type="ORF">GCM10010151_23410</name>
</gene>
<dbReference type="EMBL" id="BAAABM010000016">
    <property type="protein sequence ID" value="GAA0332924.1"/>
    <property type="molecule type" value="Genomic_DNA"/>
</dbReference>
<accession>A0ABP3G1H6</accession>
<keyword evidence="2" id="KW-1185">Reference proteome</keyword>
<proteinExistence type="predicted"/>
<reference evidence="2" key="1">
    <citation type="journal article" date="2019" name="Int. J. Syst. Evol. Microbiol.">
        <title>The Global Catalogue of Microorganisms (GCM) 10K type strain sequencing project: providing services to taxonomists for standard genome sequencing and annotation.</title>
        <authorList>
            <consortium name="The Broad Institute Genomics Platform"/>
            <consortium name="The Broad Institute Genome Sequencing Center for Infectious Disease"/>
            <person name="Wu L."/>
            <person name="Ma J."/>
        </authorList>
    </citation>
    <scope>NUCLEOTIDE SEQUENCE [LARGE SCALE GENOMIC DNA]</scope>
    <source>
        <strain evidence="2">JCM 3146</strain>
    </source>
</reference>
<organism evidence="1 2">
    <name type="scientific">Actinoallomurus spadix</name>
    <dbReference type="NCBI Taxonomy" id="79912"/>
    <lineage>
        <taxon>Bacteria</taxon>
        <taxon>Bacillati</taxon>
        <taxon>Actinomycetota</taxon>
        <taxon>Actinomycetes</taxon>
        <taxon>Streptosporangiales</taxon>
        <taxon>Thermomonosporaceae</taxon>
        <taxon>Actinoallomurus</taxon>
    </lineage>
</organism>
<sequence length="57" mass="6525">MGGTQQGRETLQSFEKSAGELGVEHLDLLVLRQALPHTWKDRKWQTTDSQRMQNSSI</sequence>
<name>A0ABP3G1H6_9ACTN</name>
<protein>
    <submittedName>
        <fullName evidence="1">Uncharacterized protein</fullName>
    </submittedName>
</protein>
<dbReference type="Proteomes" id="UP001501822">
    <property type="component" value="Unassembled WGS sequence"/>
</dbReference>
<comment type="caution">
    <text evidence="1">The sequence shown here is derived from an EMBL/GenBank/DDBJ whole genome shotgun (WGS) entry which is preliminary data.</text>
</comment>
<evidence type="ECO:0000313" key="1">
    <source>
        <dbReference type="EMBL" id="GAA0332924.1"/>
    </source>
</evidence>
<evidence type="ECO:0000313" key="2">
    <source>
        <dbReference type="Proteomes" id="UP001501822"/>
    </source>
</evidence>